<dbReference type="Proteomes" id="UP000077755">
    <property type="component" value="Chromosome 9"/>
</dbReference>
<gene>
    <name evidence="1" type="ORF">DCAR_031161</name>
    <name evidence="2" type="ORF">DCAR_0936147</name>
</gene>
<evidence type="ECO:0000313" key="2">
    <source>
        <dbReference type="EMBL" id="WOH16589.1"/>
    </source>
</evidence>
<name>A0A175YL79_DAUCS</name>
<reference evidence="1" key="1">
    <citation type="journal article" date="2016" name="Nat. Genet.">
        <title>A high-quality carrot genome assembly provides new insights into carotenoid accumulation and asterid genome evolution.</title>
        <authorList>
            <person name="Iorizzo M."/>
            <person name="Ellison S."/>
            <person name="Senalik D."/>
            <person name="Zeng P."/>
            <person name="Satapoomin P."/>
            <person name="Huang J."/>
            <person name="Bowman M."/>
            <person name="Iovene M."/>
            <person name="Sanseverino W."/>
            <person name="Cavagnaro P."/>
            <person name="Yildiz M."/>
            <person name="Macko-Podgorni A."/>
            <person name="Moranska E."/>
            <person name="Grzebelus E."/>
            <person name="Grzebelus D."/>
            <person name="Ashrafi H."/>
            <person name="Zheng Z."/>
            <person name="Cheng S."/>
            <person name="Spooner D."/>
            <person name="Van Deynze A."/>
            <person name="Simon P."/>
        </authorList>
    </citation>
    <scope>NUCLEOTIDE SEQUENCE [LARGE SCALE GENOMIC DNA]</scope>
    <source>
        <tissue evidence="1">Leaf</tissue>
    </source>
</reference>
<sequence length="104" mass="12295">MKFTSFHDYKHKLQYKHHSHQKPENAHMPHKLIDAPPYSSIYVTSQGFEAPTRRNLLLNYEHANHEKAQCDGKVKVNIDADAEDYINLKHKNFLRGDSYWSTDR</sequence>
<evidence type="ECO:0000313" key="1">
    <source>
        <dbReference type="EMBL" id="KZM83592.1"/>
    </source>
</evidence>
<proteinExistence type="predicted"/>
<dbReference type="Gramene" id="KZM83592">
    <property type="protein sequence ID" value="KZM83592"/>
    <property type="gene ID" value="DCAR_031161"/>
</dbReference>
<protein>
    <submittedName>
        <fullName evidence="1">Uncharacterized protein</fullName>
    </submittedName>
</protein>
<dbReference type="EMBL" id="LNRQ01000009">
    <property type="protein sequence ID" value="KZM83592.1"/>
    <property type="molecule type" value="Genomic_DNA"/>
</dbReference>
<accession>A0A175YL79</accession>
<evidence type="ECO:0000313" key="3">
    <source>
        <dbReference type="Proteomes" id="UP000077755"/>
    </source>
</evidence>
<dbReference type="EMBL" id="CP093351">
    <property type="protein sequence ID" value="WOH16589.1"/>
    <property type="molecule type" value="Genomic_DNA"/>
</dbReference>
<organism evidence="1">
    <name type="scientific">Daucus carota subsp. sativus</name>
    <name type="common">Carrot</name>
    <dbReference type="NCBI Taxonomy" id="79200"/>
    <lineage>
        <taxon>Eukaryota</taxon>
        <taxon>Viridiplantae</taxon>
        <taxon>Streptophyta</taxon>
        <taxon>Embryophyta</taxon>
        <taxon>Tracheophyta</taxon>
        <taxon>Spermatophyta</taxon>
        <taxon>Magnoliopsida</taxon>
        <taxon>eudicotyledons</taxon>
        <taxon>Gunneridae</taxon>
        <taxon>Pentapetalae</taxon>
        <taxon>asterids</taxon>
        <taxon>campanulids</taxon>
        <taxon>Apiales</taxon>
        <taxon>Apiaceae</taxon>
        <taxon>Apioideae</taxon>
        <taxon>Scandiceae</taxon>
        <taxon>Daucinae</taxon>
        <taxon>Daucus</taxon>
        <taxon>Daucus sect. Daucus</taxon>
    </lineage>
</organism>
<reference evidence="2" key="2">
    <citation type="submission" date="2022-03" db="EMBL/GenBank/DDBJ databases">
        <title>Draft title - Genomic analysis of global carrot germplasm unveils the trajectory of domestication and the origin of high carotenoid orange carrot.</title>
        <authorList>
            <person name="Iorizzo M."/>
            <person name="Ellison S."/>
            <person name="Senalik D."/>
            <person name="Macko-Podgorni A."/>
            <person name="Grzebelus D."/>
            <person name="Bostan H."/>
            <person name="Rolling W."/>
            <person name="Curaba J."/>
            <person name="Simon P."/>
        </authorList>
    </citation>
    <scope>NUCLEOTIDE SEQUENCE</scope>
    <source>
        <tissue evidence="2">Leaf</tissue>
    </source>
</reference>
<keyword evidence="3" id="KW-1185">Reference proteome</keyword>
<dbReference type="AlphaFoldDB" id="A0A175YL79"/>